<dbReference type="EMBL" id="JBBWWR010000005">
    <property type="protein sequence ID" value="KAK8966346.1"/>
    <property type="molecule type" value="Genomic_DNA"/>
</dbReference>
<protein>
    <submittedName>
        <fullName evidence="2">Uncharacterized protein</fullName>
    </submittedName>
</protein>
<organism evidence="2 3">
    <name type="scientific">Platanthera guangdongensis</name>
    <dbReference type="NCBI Taxonomy" id="2320717"/>
    <lineage>
        <taxon>Eukaryota</taxon>
        <taxon>Viridiplantae</taxon>
        <taxon>Streptophyta</taxon>
        <taxon>Embryophyta</taxon>
        <taxon>Tracheophyta</taxon>
        <taxon>Spermatophyta</taxon>
        <taxon>Magnoliopsida</taxon>
        <taxon>Liliopsida</taxon>
        <taxon>Asparagales</taxon>
        <taxon>Orchidaceae</taxon>
        <taxon>Orchidoideae</taxon>
        <taxon>Orchideae</taxon>
        <taxon>Orchidinae</taxon>
        <taxon>Platanthera</taxon>
    </lineage>
</organism>
<accession>A0ABR2MQK5</accession>
<dbReference type="InterPro" id="IPR043502">
    <property type="entry name" value="DNA/RNA_pol_sf"/>
</dbReference>
<feature type="compositionally biased region" description="Acidic residues" evidence="1">
    <location>
        <begin position="82"/>
        <end position="92"/>
    </location>
</feature>
<reference evidence="2 3" key="1">
    <citation type="journal article" date="2022" name="Nat. Plants">
        <title>Genomes of leafy and leafless Platanthera orchids illuminate the evolution of mycoheterotrophy.</title>
        <authorList>
            <person name="Li M.H."/>
            <person name="Liu K.W."/>
            <person name="Li Z."/>
            <person name="Lu H.C."/>
            <person name="Ye Q.L."/>
            <person name="Zhang D."/>
            <person name="Wang J.Y."/>
            <person name="Li Y.F."/>
            <person name="Zhong Z.M."/>
            <person name="Liu X."/>
            <person name="Yu X."/>
            <person name="Liu D.K."/>
            <person name="Tu X.D."/>
            <person name="Liu B."/>
            <person name="Hao Y."/>
            <person name="Liao X.Y."/>
            <person name="Jiang Y.T."/>
            <person name="Sun W.H."/>
            <person name="Chen J."/>
            <person name="Chen Y.Q."/>
            <person name="Ai Y."/>
            <person name="Zhai J.W."/>
            <person name="Wu S.S."/>
            <person name="Zhou Z."/>
            <person name="Hsiao Y.Y."/>
            <person name="Wu W.L."/>
            <person name="Chen Y.Y."/>
            <person name="Lin Y.F."/>
            <person name="Hsu J.L."/>
            <person name="Li C.Y."/>
            <person name="Wang Z.W."/>
            <person name="Zhao X."/>
            <person name="Zhong W.Y."/>
            <person name="Ma X.K."/>
            <person name="Ma L."/>
            <person name="Huang J."/>
            <person name="Chen G.Z."/>
            <person name="Huang M.Z."/>
            <person name="Huang L."/>
            <person name="Peng D.H."/>
            <person name="Luo Y.B."/>
            <person name="Zou S.Q."/>
            <person name="Chen S.P."/>
            <person name="Lan S."/>
            <person name="Tsai W.C."/>
            <person name="Van de Peer Y."/>
            <person name="Liu Z.J."/>
        </authorList>
    </citation>
    <scope>NUCLEOTIDE SEQUENCE [LARGE SCALE GENOMIC DNA]</scope>
    <source>
        <strain evidence="2">Lor288</strain>
    </source>
</reference>
<sequence>MGLRPPAALGARRRRRPSLHDAFAAERRKAKMLNFSIAYGKTPLGLSRDWKVYTRRPREMSGAHGGTGSETRGTAPSGVDTGPDEEPGTERE</sequence>
<dbReference type="Proteomes" id="UP001412067">
    <property type="component" value="Unassembled WGS sequence"/>
</dbReference>
<evidence type="ECO:0000256" key="1">
    <source>
        <dbReference type="SAM" id="MobiDB-lite"/>
    </source>
</evidence>
<name>A0ABR2MQK5_9ASPA</name>
<comment type="caution">
    <text evidence="2">The sequence shown here is derived from an EMBL/GenBank/DDBJ whole genome shotgun (WGS) entry which is preliminary data.</text>
</comment>
<evidence type="ECO:0000313" key="3">
    <source>
        <dbReference type="Proteomes" id="UP001412067"/>
    </source>
</evidence>
<keyword evidence="3" id="KW-1185">Reference proteome</keyword>
<feature type="region of interest" description="Disordered" evidence="1">
    <location>
        <begin position="57"/>
        <end position="92"/>
    </location>
</feature>
<proteinExistence type="predicted"/>
<evidence type="ECO:0000313" key="2">
    <source>
        <dbReference type="EMBL" id="KAK8966346.1"/>
    </source>
</evidence>
<dbReference type="SUPFAM" id="SSF56672">
    <property type="entry name" value="DNA/RNA polymerases"/>
    <property type="match status" value="1"/>
</dbReference>
<gene>
    <name evidence="2" type="ORF">KSP40_PGU010354</name>
</gene>